<sequence length="257" mass="28692">SNIFKNFGLPEVIENKTVLITSVPRRFDADIMDPVHLEIDQVNSYIGELTNRIKNVHFIDLDIYKFKYFHFSKRGLHLNRTGKKKLGYCIRDTLAKIFPLNEDSLMKKEAKFPDLKTKNKNAPIQRTEAHMADVIEQYQHDNKGMFAKPAKVNDDLEADDIDHEPYQLDAQMSHFPTATVEESQSSADIQETSKKSSQSPAAPAADHLTPSAMAAARAAGQLTVQTSRQIEQVTVAPGNLSYSEVVKQSNGECGGVS</sequence>
<proteinExistence type="predicted"/>
<gene>
    <name evidence="2" type="ORF">g.8470</name>
</gene>
<feature type="region of interest" description="Disordered" evidence="1">
    <location>
        <begin position="177"/>
        <end position="208"/>
    </location>
</feature>
<dbReference type="InterPro" id="IPR036514">
    <property type="entry name" value="SGNH_hydro_sf"/>
</dbReference>
<dbReference type="AlphaFoldDB" id="A0A1B6IP73"/>
<evidence type="ECO:0000256" key="1">
    <source>
        <dbReference type="SAM" id="MobiDB-lite"/>
    </source>
</evidence>
<dbReference type="SUPFAM" id="SSF52266">
    <property type="entry name" value="SGNH hydrolase"/>
    <property type="match status" value="1"/>
</dbReference>
<dbReference type="Gene3D" id="3.40.50.1110">
    <property type="entry name" value="SGNH hydrolase"/>
    <property type="match status" value="1"/>
</dbReference>
<organism evidence="2">
    <name type="scientific">Homalodisca liturata</name>
    <dbReference type="NCBI Taxonomy" id="320908"/>
    <lineage>
        <taxon>Eukaryota</taxon>
        <taxon>Metazoa</taxon>
        <taxon>Ecdysozoa</taxon>
        <taxon>Arthropoda</taxon>
        <taxon>Hexapoda</taxon>
        <taxon>Insecta</taxon>
        <taxon>Pterygota</taxon>
        <taxon>Neoptera</taxon>
        <taxon>Paraneoptera</taxon>
        <taxon>Hemiptera</taxon>
        <taxon>Auchenorrhyncha</taxon>
        <taxon>Membracoidea</taxon>
        <taxon>Cicadellidae</taxon>
        <taxon>Cicadellinae</taxon>
        <taxon>Proconiini</taxon>
        <taxon>Homalodisca</taxon>
    </lineage>
</organism>
<feature type="non-terminal residue" evidence="2">
    <location>
        <position position="1"/>
    </location>
</feature>
<feature type="non-terminal residue" evidence="2">
    <location>
        <position position="257"/>
    </location>
</feature>
<feature type="compositionally biased region" description="Polar residues" evidence="1">
    <location>
        <begin position="177"/>
        <end position="190"/>
    </location>
</feature>
<name>A0A1B6IP73_9HEMI</name>
<dbReference type="EMBL" id="GECU01018972">
    <property type="protein sequence ID" value="JAS88734.1"/>
    <property type="molecule type" value="Transcribed_RNA"/>
</dbReference>
<accession>A0A1B6IP73</accession>
<feature type="compositionally biased region" description="Low complexity" evidence="1">
    <location>
        <begin position="195"/>
        <end position="205"/>
    </location>
</feature>
<reference evidence="2" key="1">
    <citation type="submission" date="2015-11" db="EMBL/GenBank/DDBJ databases">
        <title>De novo transcriptome assembly of four potential Pierce s Disease insect vectors from Arizona vineyards.</title>
        <authorList>
            <person name="Tassone E.E."/>
        </authorList>
    </citation>
    <scope>NUCLEOTIDE SEQUENCE</scope>
</reference>
<evidence type="ECO:0000313" key="2">
    <source>
        <dbReference type="EMBL" id="JAS88734.1"/>
    </source>
</evidence>
<protein>
    <submittedName>
        <fullName evidence="2">Uncharacterized protein</fullName>
    </submittedName>
</protein>